<evidence type="ECO:0000259" key="4">
    <source>
        <dbReference type="Pfam" id="PF06722"/>
    </source>
</evidence>
<dbReference type="CDD" id="cd03784">
    <property type="entry name" value="GT1_Gtf-like"/>
    <property type="match status" value="1"/>
</dbReference>
<organism evidence="5 6">
    <name type="scientific">Diversispora eburnea</name>
    <dbReference type="NCBI Taxonomy" id="1213867"/>
    <lineage>
        <taxon>Eukaryota</taxon>
        <taxon>Fungi</taxon>
        <taxon>Fungi incertae sedis</taxon>
        <taxon>Mucoromycota</taxon>
        <taxon>Glomeromycotina</taxon>
        <taxon>Glomeromycetes</taxon>
        <taxon>Diversisporales</taxon>
        <taxon>Diversisporaceae</taxon>
        <taxon>Diversispora</taxon>
    </lineage>
</organism>
<proteinExistence type="predicted"/>
<dbReference type="Proteomes" id="UP000789706">
    <property type="component" value="Unassembled WGS sequence"/>
</dbReference>
<dbReference type="PANTHER" id="PTHR48050">
    <property type="entry name" value="STEROL 3-BETA-GLUCOSYLTRANSFERASE"/>
    <property type="match status" value="1"/>
</dbReference>
<feature type="domain" description="Erythromycin biosynthesis protein CIII-like C-terminal" evidence="4">
    <location>
        <begin position="300"/>
        <end position="419"/>
    </location>
</feature>
<dbReference type="InterPro" id="IPR010610">
    <property type="entry name" value="EryCIII-like_C"/>
</dbReference>
<evidence type="ECO:0000256" key="2">
    <source>
        <dbReference type="SAM" id="Phobius"/>
    </source>
</evidence>
<dbReference type="InterPro" id="IPR004276">
    <property type="entry name" value="GlycoTrans_28_N"/>
</dbReference>
<dbReference type="Pfam" id="PF03033">
    <property type="entry name" value="Glyco_transf_28"/>
    <property type="match status" value="1"/>
</dbReference>
<feature type="transmembrane region" description="Helical" evidence="2">
    <location>
        <begin position="12"/>
        <end position="34"/>
    </location>
</feature>
<keyword evidence="6" id="KW-1185">Reference proteome</keyword>
<dbReference type="SUPFAM" id="SSF53756">
    <property type="entry name" value="UDP-Glycosyltransferase/glycogen phosphorylase"/>
    <property type="match status" value="1"/>
</dbReference>
<gene>
    <name evidence="5" type="ORF">DEBURN_LOCUS7357</name>
</gene>
<keyword evidence="2" id="KW-1133">Transmembrane helix</keyword>
<reference evidence="5" key="1">
    <citation type="submission" date="2021-06" db="EMBL/GenBank/DDBJ databases">
        <authorList>
            <person name="Kallberg Y."/>
            <person name="Tangrot J."/>
            <person name="Rosling A."/>
        </authorList>
    </citation>
    <scope>NUCLEOTIDE SEQUENCE</scope>
    <source>
        <strain evidence="5">AZ414A</strain>
    </source>
</reference>
<evidence type="ECO:0000313" key="5">
    <source>
        <dbReference type="EMBL" id="CAG8556305.1"/>
    </source>
</evidence>
<protein>
    <submittedName>
        <fullName evidence="5">3458_t:CDS:1</fullName>
    </submittedName>
</protein>
<keyword evidence="2" id="KW-0472">Membrane</keyword>
<sequence length="502" mass="56802">MSFDKSKSTVKNILFLAIGSMGDVLPFVNLGVGFRRRGYNVIIAANTRFKNLIESNGLKFREMKWDMQYEWQYTEAGRKMVKYSRNSVLGTPTMINFLKQGFLKSYNDAKEVLFDVDFVILGTASHYMYPECLSRNIPVAYICFYPYASSDDFIGACYGQPFDSLQWLPFNIGSKIWKTIDKIAVLWVSSGLLPIYNQRMKDLGGAIEKNHIPVLHASNKNLIQISPNPKNPLEVQIDYPYMTVEEEISGYVPPEDLTNWLNNGNKPIYFGYGSMGSFGNAESRARLWLQVMDLLPEAHRAIFSGVNDVHLPELRNAARSGRVYLIGHVPHAWLFTRVVCVVHHGGAGTTHAVTRAGIPSVVVPHFADQPWWASILHRLGVSPNGGLEVRSLNAETLYKSISEVLTDDKIHDLAEQLGKKINEEHKKTPPILNIVTFIEQYWNQESDVTIDDEIIPDSKSNQVEKLILSKSFEVEKNNHIIVPTVTTVIEKLYLNCIFIGKK</sequence>
<dbReference type="Gene3D" id="3.40.50.2000">
    <property type="entry name" value="Glycogen Phosphorylase B"/>
    <property type="match status" value="2"/>
</dbReference>
<dbReference type="GO" id="GO:0016906">
    <property type="term" value="F:sterol 3-beta-glucosyltransferase activity"/>
    <property type="evidence" value="ECO:0007669"/>
    <property type="project" value="UniProtKB-ARBA"/>
</dbReference>
<dbReference type="FunFam" id="3.40.50.2000:FF:000009">
    <property type="entry name" value="Sterol 3-beta-glucosyltransferase UGT80A2"/>
    <property type="match status" value="1"/>
</dbReference>
<accession>A0A9N9FTF5</accession>
<comment type="caution">
    <text evidence="5">The sequence shown here is derived from an EMBL/GenBank/DDBJ whole genome shotgun (WGS) entry which is preliminary data.</text>
</comment>
<dbReference type="EMBL" id="CAJVPK010000876">
    <property type="protein sequence ID" value="CAG8556305.1"/>
    <property type="molecule type" value="Genomic_DNA"/>
</dbReference>
<keyword evidence="2" id="KW-0812">Transmembrane</keyword>
<evidence type="ECO:0000313" key="6">
    <source>
        <dbReference type="Proteomes" id="UP000789706"/>
    </source>
</evidence>
<name>A0A9N9FTF5_9GLOM</name>
<keyword evidence="1" id="KW-0808">Transferase</keyword>
<dbReference type="Pfam" id="PF06722">
    <property type="entry name" value="EryCIII-like_C"/>
    <property type="match status" value="1"/>
</dbReference>
<dbReference type="InterPro" id="IPR050426">
    <property type="entry name" value="Glycosyltransferase_28"/>
</dbReference>
<dbReference type="OrthoDB" id="2351720at2759"/>
<dbReference type="GO" id="GO:0005975">
    <property type="term" value="P:carbohydrate metabolic process"/>
    <property type="evidence" value="ECO:0007669"/>
    <property type="project" value="InterPro"/>
</dbReference>
<evidence type="ECO:0000256" key="1">
    <source>
        <dbReference type="ARBA" id="ARBA00022679"/>
    </source>
</evidence>
<dbReference type="InterPro" id="IPR002213">
    <property type="entry name" value="UDP_glucos_trans"/>
</dbReference>
<dbReference type="AlphaFoldDB" id="A0A9N9FTF5"/>
<evidence type="ECO:0000259" key="3">
    <source>
        <dbReference type="Pfam" id="PF03033"/>
    </source>
</evidence>
<dbReference type="PANTHER" id="PTHR48050:SF13">
    <property type="entry name" value="STEROL 3-BETA-GLUCOSYLTRANSFERASE UGT80A2"/>
    <property type="match status" value="1"/>
</dbReference>
<feature type="domain" description="Glycosyltransferase family 28 N-terminal" evidence="3">
    <location>
        <begin position="13"/>
        <end position="82"/>
    </location>
</feature>